<dbReference type="Proteomes" id="UP001180453">
    <property type="component" value="Unassembled WGS sequence"/>
</dbReference>
<dbReference type="InterPro" id="IPR000682">
    <property type="entry name" value="PCMT"/>
</dbReference>
<comment type="similarity">
    <text evidence="2 7">Belongs to the methyltransferase superfamily. L-isoaspartyl/D-aspartyl protein methyltransferase family.</text>
</comment>
<protein>
    <recommendedName>
        <fullName evidence="7">Protein-L-isoaspartate O-methyltransferase</fullName>
        <ecNumber evidence="7">2.1.1.77</ecNumber>
    </recommendedName>
    <alternativeName>
        <fullName evidence="7">L-isoaspartyl protein carboxyl methyltransferase</fullName>
    </alternativeName>
    <alternativeName>
        <fullName evidence="7">Protein L-isoaspartyl methyltransferase</fullName>
    </alternativeName>
    <alternativeName>
        <fullName evidence="7">Protein-beta-aspartate methyltransferase</fullName>
        <shortName evidence="7">PIMT</shortName>
    </alternativeName>
</protein>
<evidence type="ECO:0000256" key="7">
    <source>
        <dbReference type="HAMAP-Rule" id="MF_00090"/>
    </source>
</evidence>
<comment type="subcellular location">
    <subcellularLocation>
        <location evidence="1 7">Cytoplasm</location>
    </subcellularLocation>
</comment>
<organism evidence="9 10">
    <name type="scientific">Roseateles saccharophilus</name>
    <name type="common">Pseudomonas saccharophila</name>
    <dbReference type="NCBI Taxonomy" id="304"/>
    <lineage>
        <taxon>Bacteria</taxon>
        <taxon>Pseudomonadati</taxon>
        <taxon>Pseudomonadota</taxon>
        <taxon>Betaproteobacteria</taxon>
        <taxon>Burkholderiales</taxon>
        <taxon>Sphaerotilaceae</taxon>
        <taxon>Roseateles</taxon>
    </lineage>
</organism>
<evidence type="ECO:0000256" key="3">
    <source>
        <dbReference type="ARBA" id="ARBA00022490"/>
    </source>
</evidence>
<dbReference type="Pfam" id="PF01135">
    <property type="entry name" value="PCMT"/>
    <property type="match status" value="1"/>
</dbReference>
<evidence type="ECO:0000256" key="2">
    <source>
        <dbReference type="ARBA" id="ARBA00005369"/>
    </source>
</evidence>
<dbReference type="NCBIfam" id="NF001453">
    <property type="entry name" value="PRK00312.1"/>
    <property type="match status" value="1"/>
</dbReference>
<evidence type="ECO:0000256" key="6">
    <source>
        <dbReference type="ARBA" id="ARBA00022691"/>
    </source>
</evidence>
<dbReference type="SUPFAM" id="SSF53335">
    <property type="entry name" value="S-adenosyl-L-methionine-dependent methyltransferases"/>
    <property type="match status" value="1"/>
</dbReference>
<feature type="domain" description="Ribosomal RNA adenine methylase transferase N-terminal" evidence="8">
    <location>
        <begin position="65"/>
        <end position="189"/>
    </location>
</feature>
<dbReference type="Gene3D" id="3.40.50.150">
    <property type="entry name" value="Vaccinia Virus protein VP39"/>
    <property type="match status" value="1"/>
</dbReference>
<comment type="function">
    <text evidence="7">Catalyzes the methyl esterification of L-isoaspartyl residues in peptides and proteins that result from spontaneous decomposition of normal L-aspartyl and L-asparaginyl residues. It plays a role in the repair and/or degradation of damaged proteins.</text>
</comment>
<dbReference type="CDD" id="cd02440">
    <property type="entry name" value="AdoMet_MTases"/>
    <property type="match status" value="1"/>
</dbReference>
<proteinExistence type="inferred from homology"/>
<comment type="caution">
    <text evidence="9">The sequence shown here is derived from an EMBL/GenBank/DDBJ whole genome shotgun (WGS) entry which is preliminary data.</text>
</comment>
<evidence type="ECO:0000256" key="1">
    <source>
        <dbReference type="ARBA" id="ARBA00004496"/>
    </source>
</evidence>
<feature type="active site" evidence="7">
    <location>
        <position position="61"/>
    </location>
</feature>
<evidence type="ECO:0000313" key="10">
    <source>
        <dbReference type="Proteomes" id="UP001180453"/>
    </source>
</evidence>
<evidence type="ECO:0000259" key="8">
    <source>
        <dbReference type="SMART" id="SM00650"/>
    </source>
</evidence>
<reference evidence="9 10" key="1">
    <citation type="submission" date="2023-07" db="EMBL/GenBank/DDBJ databases">
        <title>Sorghum-associated microbial communities from plants grown in Nebraska, USA.</title>
        <authorList>
            <person name="Schachtman D."/>
        </authorList>
    </citation>
    <scope>NUCLEOTIDE SEQUENCE [LARGE SCALE GENOMIC DNA]</scope>
    <source>
        <strain evidence="9 10">BE314</strain>
    </source>
</reference>
<keyword evidence="6 7" id="KW-0949">S-adenosyl-L-methionine</keyword>
<comment type="catalytic activity">
    <reaction evidence="7">
        <text>[protein]-L-isoaspartate + S-adenosyl-L-methionine = [protein]-L-isoaspartate alpha-methyl ester + S-adenosyl-L-homocysteine</text>
        <dbReference type="Rhea" id="RHEA:12705"/>
        <dbReference type="Rhea" id="RHEA-COMP:12143"/>
        <dbReference type="Rhea" id="RHEA-COMP:12144"/>
        <dbReference type="ChEBI" id="CHEBI:57856"/>
        <dbReference type="ChEBI" id="CHEBI:59789"/>
        <dbReference type="ChEBI" id="CHEBI:90596"/>
        <dbReference type="ChEBI" id="CHEBI:90598"/>
        <dbReference type="EC" id="2.1.1.77"/>
    </reaction>
</comment>
<keyword evidence="10" id="KW-1185">Reference proteome</keyword>
<dbReference type="SMART" id="SM00650">
    <property type="entry name" value="rADc"/>
    <property type="match status" value="1"/>
</dbReference>
<sequence>MKREAQREHMVATQLRDRGIRCAAVLDAMAYVPREAFVEPGYEDSAYDDRALPIARGQTISQPYVVALMIEAAGVGPADEVLEIGAGSGYAAAVLGRIAHHVIAVERDALLADTARQRMAAVGLANVDIVVGDGSLGWPFGPRFDAILVAAGGPAVPRALKAQLAEGGRLVMPIGAVRSQRLVRLTRRGGDHFEQQELADVHFVPLIGAQGWAEHEVAP</sequence>
<dbReference type="EC" id="2.1.1.77" evidence="7"/>
<evidence type="ECO:0000313" key="9">
    <source>
        <dbReference type="EMBL" id="MDR7269557.1"/>
    </source>
</evidence>
<gene>
    <name evidence="7" type="primary">pcm</name>
    <name evidence="9" type="ORF">J2X20_002186</name>
</gene>
<dbReference type="RefSeq" id="WP_310264395.1">
    <property type="nucleotide sequence ID" value="NZ_JAVDXU010000001.1"/>
</dbReference>
<dbReference type="PANTHER" id="PTHR11579">
    <property type="entry name" value="PROTEIN-L-ISOASPARTATE O-METHYLTRANSFERASE"/>
    <property type="match status" value="1"/>
</dbReference>
<keyword evidence="5 7" id="KW-0808">Transferase</keyword>
<evidence type="ECO:0000256" key="5">
    <source>
        <dbReference type="ARBA" id="ARBA00022679"/>
    </source>
</evidence>
<dbReference type="PANTHER" id="PTHR11579:SF0">
    <property type="entry name" value="PROTEIN-L-ISOASPARTATE(D-ASPARTATE) O-METHYLTRANSFERASE"/>
    <property type="match status" value="1"/>
</dbReference>
<dbReference type="InterPro" id="IPR020598">
    <property type="entry name" value="rRNA_Ade_methylase_Trfase_N"/>
</dbReference>
<keyword evidence="3 7" id="KW-0963">Cytoplasm</keyword>
<evidence type="ECO:0000256" key="4">
    <source>
        <dbReference type="ARBA" id="ARBA00022603"/>
    </source>
</evidence>
<accession>A0ABU1YL27</accession>
<dbReference type="EMBL" id="JAVDXU010000001">
    <property type="protein sequence ID" value="MDR7269557.1"/>
    <property type="molecule type" value="Genomic_DNA"/>
</dbReference>
<dbReference type="NCBIfam" id="TIGR00080">
    <property type="entry name" value="pimt"/>
    <property type="match status" value="1"/>
</dbReference>
<keyword evidence="4 7" id="KW-0489">Methyltransferase</keyword>
<name>A0ABU1YL27_ROSSA</name>
<dbReference type="HAMAP" id="MF_00090">
    <property type="entry name" value="PIMT"/>
    <property type="match status" value="1"/>
</dbReference>
<dbReference type="InterPro" id="IPR029063">
    <property type="entry name" value="SAM-dependent_MTases_sf"/>
</dbReference>